<accession>A0A381RY08</accession>
<dbReference type="InterPro" id="IPR011044">
    <property type="entry name" value="Quino_amine_DH_bsu"/>
</dbReference>
<reference evidence="2" key="1">
    <citation type="submission" date="2018-05" db="EMBL/GenBank/DDBJ databases">
        <authorList>
            <person name="Lanie J.A."/>
            <person name="Ng W.-L."/>
            <person name="Kazmierczak K.M."/>
            <person name="Andrzejewski T.M."/>
            <person name="Davidsen T.M."/>
            <person name="Wayne K.J."/>
            <person name="Tettelin H."/>
            <person name="Glass J.I."/>
            <person name="Rusch D."/>
            <person name="Podicherti R."/>
            <person name="Tsui H.-C.T."/>
            <person name="Winkler M.E."/>
        </authorList>
    </citation>
    <scope>NUCLEOTIDE SEQUENCE</scope>
</reference>
<name>A0A381RY08_9ZZZZ</name>
<keyword evidence="1" id="KW-0472">Membrane</keyword>
<protein>
    <recommendedName>
        <fullName evidence="3">Glutamine cyclotransferase</fullName>
    </recommendedName>
</protein>
<dbReference type="PANTHER" id="PTHR31270:SF1">
    <property type="entry name" value="GLUTAMINYL-PEPTIDE CYCLOTRANSFERASE"/>
    <property type="match status" value="1"/>
</dbReference>
<evidence type="ECO:0008006" key="3">
    <source>
        <dbReference type="Google" id="ProtNLM"/>
    </source>
</evidence>
<feature type="transmembrane region" description="Helical" evidence="1">
    <location>
        <begin position="289"/>
        <end position="306"/>
    </location>
</feature>
<keyword evidence="1" id="KW-0812">Transmembrane</keyword>
<dbReference type="GO" id="GO:0016603">
    <property type="term" value="F:glutaminyl-peptide cyclotransferase activity"/>
    <property type="evidence" value="ECO:0007669"/>
    <property type="project" value="InterPro"/>
</dbReference>
<sequence>MEHRSYMRGRTRSRLLAAFLLAMSLAMPVDGTDSNELAEERDLILIETTPHDPTAFTQGLEVHGNLIIESTGLYGHSGLRELDPSSGDVLRETVVDEAYFSEGITVFDSTIIMLTWTSGTALIFDLETLSLTGNISYEGEGWGLCFDGQYLVMSNGSSELAFRDPVTFEIRRSVTVISNDEELDRLNELECVGSTVYANVWGQDRIVAINSSSGVVEFYVSAASLAADQGHTKNEVLNGIAFDESNGGFWITGKNWTEMYLVSFESNPTDNLNESTEIEEQRATTVPTFVNYFTLGIFFLSIILIGRRLKHQQPPPPSEVEQSEDVP</sequence>
<dbReference type="EMBL" id="UINC01002441">
    <property type="protein sequence ID" value="SUZ96710.1"/>
    <property type="molecule type" value="Genomic_DNA"/>
</dbReference>
<dbReference type="Pfam" id="PF05096">
    <property type="entry name" value="Glu_cyclase_2"/>
    <property type="match status" value="1"/>
</dbReference>
<dbReference type="InterPro" id="IPR007788">
    <property type="entry name" value="QCT"/>
</dbReference>
<evidence type="ECO:0000313" key="2">
    <source>
        <dbReference type="EMBL" id="SUZ96710.1"/>
    </source>
</evidence>
<organism evidence="2">
    <name type="scientific">marine metagenome</name>
    <dbReference type="NCBI Taxonomy" id="408172"/>
    <lineage>
        <taxon>unclassified sequences</taxon>
        <taxon>metagenomes</taxon>
        <taxon>ecological metagenomes</taxon>
    </lineage>
</organism>
<gene>
    <name evidence="2" type="ORF">METZ01_LOCUS49564</name>
</gene>
<dbReference type="SUPFAM" id="SSF50969">
    <property type="entry name" value="YVTN repeat-like/Quinoprotein amine dehydrogenase"/>
    <property type="match status" value="1"/>
</dbReference>
<dbReference type="PANTHER" id="PTHR31270">
    <property type="entry name" value="GLUTAMINYL-PEPTIDE CYCLOTRANSFERASE"/>
    <property type="match status" value="1"/>
</dbReference>
<keyword evidence="1" id="KW-1133">Transmembrane helix</keyword>
<proteinExistence type="predicted"/>
<dbReference type="AlphaFoldDB" id="A0A381RY08"/>
<evidence type="ECO:0000256" key="1">
    <source>
        <dbReference type="SAM" id="Phobius"/>
    </source>
</evidence>